<evidence type="ECO:0000313" key="3">
    <source>
        <dbReference type="Proteomes" id="UP001529510"/>
    </source>
</evidence>
<protein>
    <submittedName>
        <fullName evidence="2">Uncharacterized protein</fullName>
    </submittedName>
</protein>
<gene>
    <name evidence="2" type="ORF">M9458_007033</name>
</gene>
<name>A0ABD0RJE1_CIRMR</name>
<keyword evidence="3" id="KW-1185">Reference proteome</keyword>
<proteinExistence type="predicted"/>
<dbReference type="Proteomes" id="UP001529510">
    <property type="component" value="Unassembled WGS sequence"/>
</dbReference>
<comment type="caution">
    <text evidence="2">The sequence shown here is derived from an EMBL/GenBank/DDBJ whole genome shotgun (WGS) entry which is preliminary data.</text>
</comment>
<reference evidence="2 3" key="1">
    <citation type="submission" date="2024-05" db="EMBL/GenBank/DDBJ databases">
        <title>Genome sequencing and assembly of Indian major carp, Cirrhinus mrigala (Hamilton, 1822).</title>
        <authorList>
            <person name="Mohindra V."/>
            <person name="Chowdhury L.M."/>
            <person name="Lal K."/>
            <person name="Jena J.K."/>
        </authorList>
    </citation>
    <scope>NUCLEOTIDE SEQUENCE [LARGE SCALE GENOMIC DNA]</scope>
    <source>
        <strain evidence="2">CM1030</strain>
        <tissue evidence="2">Blood</tissue>
    </source>
</reference>
<accession>A0ABD0RJE1</accession>
<evidence type="ECO:0000313" key="2">
    <source>
        <dbReference type="EMBL" id="KAL0198493.1"/>
    </source>
</evidence>
<feature type="region of interest" description="Disordered" evidence="1">
    <location>
        <begin position="1"/>
        <end position="51"/>
    </location>
</feature>
<dbReference type="EMBL" id="JAMKFB020000003">
    <property type="protein sequence ID" value="KAL0198493.1"/>
    <property type="molecule type" value="Genomic_DNA"/>
</dbReference>
<feature type="compositionally biased region" description="Low complexity" evidence="1">
    <location>
        <begin position="21"/>
        <end position="51"/>
    </location>
</feature>
<feature type="non-terminal residue" evidence="2">
    <location>
        <position position="1"/>
    </location>
</feature>
<sequence>VLNEASAENNLIDLGPASPAVVTPRVSTTPTRTPTSTLQPPAPAAATPAATAAPASLSTQLAGLGEGLTCSS</sequence>
<evidence type="ECO:0000256" key="1">
    <source>
        <dbReference type="SAM" id="MobiDB-lite"/>
    </source>
</evidence>
<organism evidence="2 3">
    <name type="scientific">Cirrhinus mrigala</name>
    <name type="common">Mrigala</name>
    <dbReference type="NCBI Taxonomy" id="683832"/>
    <lineage>
        <taxon>Eukaryota</taxon>
        <taxon>Metazoa</taxon>
        <taxon>Chordata</taxon>
        <taxon>Craniata</taxon>
        <taxon>Vertebrata</taxon>
        <taxon>Euteleostomi</taxon>
        <taxon>Actinopterygii</taxon>
        <taxon>Neopterygii</taxon>
        <taxon>Teleostei</taxon>
        <taxon>Ostariophysi</taxon>
        <taxon>Cypriniformes</taxon>
        <taxon>Cyprinidae</taxon>
        <taxon>Labeoninae</taxon>
        <taxon>Labeonini</taxon>
        <taxon>Cirrhinus</taxon>
    </lineage>
</organism>
<dbReference type="AlphaFoldDB" id="A0ABD0RJE1"/>